<gene>
    <name evidence="1" type="ORF">Tci_258241</name>
</gene>
<reference evidence="1" key="1">
    <citation type="journal article" date="2019" name="Sci. Rep.">
        <title>Draft genome of Tanacetum cinerariifolium, the natural source of mosquito coil.</title>
        <authorList>
            <person name="Yamashiro T."/>
            <person name="Shiraishi A."/>
            <person name="Satake H."/>
            <person name="Nakayama K."/>
        </authorList>
    </citation>
    <scope>NUCLEOTIDE SEQUENCE</scope>
</reference>
<dbReference type="AlphaFoldDB" id="A0A699H0F4"/>
<proteinExistence type="predicted"/>
<protein>
    <submittedName>
        <fullName evidence="1">Uncharacterized protein</fullName>
    </submittedName>
</protein>
<sequence>MVALVDELQVLDKIVAKQVLDMVVAEPLESVVVPEMGMVVVKQRIVVDNTESCSNKMESWQLKQSDLDTFVLLNELHWHELHVSLDVHTSDQSWWCACLLLI</sequence>
<evidence type="ECO:0000313" key="1">
    <source>
        <dbReference type="EMBL" id="GEW86265.1"/>
    </source>
</evidence>
<accession>A0A699H0F4</accession>
<name>A0A699H0F4_TANCI</name>
<organism evidence="1">
    <name type="scientific">Tanacetum cinerariifolium</name>
    <name type="common">Dalmatian daisy</name>
    <name type="synonym">Chrysanthemum cinerariifolium</name>
    <dbReference type="NCBI Taxonomy" id="118510"/>
    <lineage>
        <taxon>Eukaryota</taxon>
        <taxon>Viridiplantae</taxon>
        <taxon>Streptophyta</taxon>
        <taxon>Embryophyta</taxon>
        <taxon>Tracheophyta</taxon>
        <taxon>Spermatophyta</taxon>
        <taxon>Magnoliopsida</taxon>
        <taxon>eudicotyledons</taxon>
        <taxon>Gunneridae</taxon>
        <taxon>Pentapetalae</taxon>
        <taxon>asterids</taxon>
        <taxon>campanulids</taxon>
        <taxon>Asterales</taxon>
        <taxon>Asteraceae</taxon>
        <taxon>Asteroideae</taxon>
        <taxon>Anthemideae</taxon>
        <taxon>Anthemidinae</taxon>
        <taxon>Tanacetum</taxon>
    </lineage>
</organism>
<comment type="caution">
    <text evidence="1">The sequence shown here is derived from an EMBL/GenBank/DDBJ whole genome shotgun (WGS) entry which is preliminary data.</text>
</comment>
<dbReference type="EMBL" id="BKCJ010077524">
    <property type="protein sequence ID" value="GEW86265.1"/>
    <property type="molecule type" value="Genomic_DNA"/>
</dbReference>